<dbReference type="Gene3D" id="3.40.50.300">
    <property type="entry name" value="P-loop containing nucleotide triphosphate hydrolases"/>
    <property type="match status" value="2"/>
</dbReference>
<dbReference type="OrthoDB" id="9802848at2"/>
<dbReference type="Pfam" id="PF00271">
    <property type="entry name" value="Helicase_C"/>
    <property type="match status" value="1"/>
</dbReference>
<dbReference type="PANTHER" id="PTHR47396:SF1">
    <property type="entry name" value="ATP-DEPENDENT HELICASE IRC3-RELATED"/>
    <property type="match status" value="1"/>
</dbReference>
<dbReference type="HOGENOM" id="CLU_014765_3_1_10"/>
<comment type="caution">
    <text evidence="2">The sequence shown here is derived from an EMBL/GenBank/DDBJ whole genome shotgun (WGS) entry which is preliminary data.</text>
</comment>
<dbReference type="PANTHER" id="PTHR47396">
    <property type="entry name" value="TYPE I RESTRICTION ENZYME ECOKI R PROTEIN"/>
    <property type="match status" value="1"/>
</dbReference>
<dbReference type="InterPro" id="IPR006935">
    <property type="entry name" value="Helicase/UvrB_N"/>
</dbReference>
<dbReference type="InterPro" id="IPR050742">
    <property type="entry name" value="Helicase_Restrict-Modif_Enz"/>
</dbReference>
<dbReference type="RefSeq" id="WP_002992934.1">
    <property type="nucleotide sequence ID" value="NZ_GL379770.1"/>
</dbReference>
<dbReference type="Proteomes" id="UP000006258">
    <property type="component" value="Unassembled WGS sequence"/>
</dbReference>
<keyword evidence="2" id="KW-0347">Helicase</keyword>
<protein>
    <submittedName>
        <fullName evidence="2">Helicase C-terminal domain protein</fullName>
    </submittedName>
</protein>
<keyword evidence="2" id="KW-0547">Nucleotide-binding</keyword>
<keyword evidence="3" id="KW-1185">Reference proteome</keyword>
<dbReference type="InterPro" id="IPR014001">
    <property type="entry name" value="Helicase_ATP-bd"/>
</dbReference>
<sequence>MKVMLPTLRPYQAEFVKNLAVALRDHRRVIACAPTGSGKTKMFIDIAYKSISNGRAVVIISETTKIFDQIIGEAGGIEIANGKKHVHIKAGQLYIAMAQTLTRRPLILEQLAQLEFPPLIIVDEAHIGTPSNIIRRLIEVSNPYILGFTATPDGRVAKHLTELYNTCVVCCQVDELIQQGFLCSYQHLARTKADTDILEMRNGEYTEQSQTAAFSTAAVYDGIFEDLRSATFKKCMIFVSSIKHAREMNERLLAGGFECVEYHSQLENGSYELAKFTELGLANICVSVASLTKGFDAPAVDLVILNRATTSLPLYLQMIGRGSRPVWAPDGMPLKAHFRVLDYGGNWERHGLYFEDRDWENMWEVTKRSKKGEGVAPVALCPSCESIISTTQRICPFCGHERPLTEKELEQGELVEVTSHYTSLIGRKISELTPIELAIYAKMKKKQVFATRVAKAKEQMHKGFLSAFGAAMGYKSTWVDIQSRMIGSMPIEFTDIQLR</sequence>
<evidence type="ECO:0000259" key="1">
    <source>
        <dbReference type="PROSITE" id="PS51192"/>
    </source>
</evidence>
<dbReference type="SUPFAM" id="SSF52540">
    <property type="entry name" value="P-loop containing nucleoside triphosphate hydrolases"/>
    <property type="match status" value="1"/>
</dbReference>
<dbReference type="GO" id="GO:0005524">
    <property type="term" value="F:ATP binding"/>
    <property type="evidence" value="ECO:0007669"/>
    <property type="project" value="InterPro"/>
</dbReference>
<dbReference type="EMBL" id="ACHA02000011">
    <property type="protein sequence ID" value="EFK57331.1"/>
    <property type="molecule type" value="Genomic_DNA"/>
</dbReference>
<dbReference type="STRING" id="525373.HMPREF0766_12404"/>
<organism evidence="2 3">
    <name type="scientific">Sphingobacterium spiritivorum ATCC 33861</name>
    <dbReference type="NCBI Taxonomy" id="525373"/>
    <lineage>
        <taxon>Bacteria</taxon>
        <taxon>Pseudomonadati</taxon>
        <taxon>Bacteroidota</taxon>
        <taxon>Sphingobacteriia</taxon>
        <taxon>Sphingobacteriales</taxon>
        <taxon>Sphingobacteriaceae</taxon>
        <taxon>Sphingobacterium</taxon>
    </lineage>
</organism>
<evidence type="ECO:0000313" key="2">
    <source>
        <dbReference type="EMBL" id="EFK57331.1"/>
    </source>
</evidence>
<evidence type="ECO:0000313" key="3">
    <source>
        <dbReference type="Proteomes" id="UP000006258"/>
    </source>
</evidence>
<gene>
    <name evidence="2" type="ORF">HMPREF0766_12404</name>
</gene>
<dbReference type="InterPro" id="IPR027417">
    <property type="entry name" value="P-loop_NTPase"/>
</dbReference>
<keyword evidence="2" id="KW-0067">ATP-binding</keyword>
<dbReference type="GO" id="GO:0016787">
    <property type="term" value="F:hydrolase activity"/>
    <property type="evidence" value="ECO:0007669"/>
    <property type="project" value="InterPro"/>
</dbReference>
<proteinExistence type="predicted"/>
<dbReference type="GO" id="GO:0005829">
    <property type="term" value="C:cytosol"/>
    <property type="evidence" value="ECO:0007669"/>
    <property type="project" value="TreeGrafter"/>
</dbReference>
<dbReference type="GeneID" id="95427994"/>
<dbReference type="Pfam" id="PF04851">
    <property type="entry name" value="ResIII"/>
    <property type="match status" value="1"/>
</dbReference>
<dbReference type="InterPro" id="IPR001650">
    <property type="entry name" value="Helicase_C-like"/>
</dbReference>
<dbReference type="PROSITE" id="PS51192">
    <property type="entry name" value="HELICASE_ATP_BIND_1"/>
    <property type="match status" value="1"/>
</dbReference>
<name>D7VN34_SPHSI</name>
<reference evidence="2" key="1">
    <citation type="submission" date="2010-07" db="EMBL/GenBank/DDBJ databases">
        <authorList>
            <person name="Muzny D."/>
            <person name="Qin X."/>
            <person name="Buhay C."/>
            <person name="Dugan-Rocha S."/>
            <person name="Ding Y."/>
            <person name="Chen G."/>
            <person name="Hawes A."/>
            <person name="Holder M."/>
            <person name="Jhangiani S."/>
            <person name="Johnson A."/>
            <person name="Khan Z."/>
            <person name="Li Z."/>
            <person name="Liu W."/>
            <person name="Liu X."/>
            <person name="Perez L."/>
            <person name="Shen H."/>
            <person name="Wang Q."/>
            <person name="Watt J."/>
            <person name="Xi L."/>
            <person name="Xin Y."/>
            <person name="Zhou J."/>
            <person name="Deng J."/>
            <person name="Jiang H."/>
            <person name="Liu Y."/>
            <person name="Qu J."/>
            <person name="Song X.-Z."/>
            <person name="Zhang L."/>
            <person name="Villasana D."/>
            <person name="Johnson A."/>
            <person name="Liu J."/>
            <person name="Liyanage D."/>
            <person name="Lorensuhewa L."/>
            <person name="Robinson T."/>
            <person name="Song A."/>
            <person name="Song B.-B."/>
            <person name="Dinh H."/>
            <person name="Thornton R."/>
            <person name="Coyle M."/>
            <person name="Francisco L."/>
            <person name="Jackson L."/>
            <person name="Javaid M."/>
            <person name="Korchina V."/>
            <person name="Kovar C."/>
            <person name="Mata R."/>
            <person name="Mathew T."/>
            <person name="Ngo R."/>
            <person name="Nguyen L."/>
            <person name="Nguyen N."/>
            <person name="Okwuonu G."/>
            <person name="Ongeri F."/>
            <person name="Pham C."/>
            <person name="Simmons D."/>
            <person name="Wilczek-Boney K."/>
            <person name="Hale W."/>
            <person name="Jakkamsetti A."/>
            <person name="Pham P."/>
            <person name="Ruth R."/>
            <person name="San Lucas F."/>
            <person name="Warren J."/>
            <person name="Zhang J."/>
            <person name="Zhao Z."/>
            <person name="Zhou C."/>
            <person name="Zhu D."/>
            <person name="Lee S."/>
            <person name="Bess C."/>
            <person name="Blankenburg K."/>
            <person name="Forbes L."/>
            <person name="Fu Q."/>
            <person name="Gubbala S."/>
            <person name="Hirani K."/>
            <person name="Jayaseelan J.C."/>
            <person name="Lara F."/>
            <person name="Munidasa M."/>
            <person name="Palculict T."/>
            <person name="Patil S."/>
            <person name="Pu L.-L."/>
            <person name="Saada N."/>
            <person name="Tang L."/>
            <person name="Weissenberger G."/>
            <person name="Zhu Y."/>
            <person name="Hemphill L."/>
            <person name="Shang Y."/>
            <person name="Youmans B."/>
            <person name="Ayvaz T."/>
            <person name="Ross M."/>
            <person name="Santibanez J."/>
            <person name="Aqrawi P."/>
            <person name="Gross S."/>
            <person name="Joshi V."/>
            <person name="Fowler G."/>
            <person name="Nazareth L."/>
            <person name="Reid J."/>
            <person name="Worley K."/>
            <person name="Petrosino J."/>
            <person name="Highlander S."/>
            <person name="Gibbs R."/>
        </authorList>
    </citation>
    <scope>NUCLEOTIDE SEQUENCE [LARGE SCALE GENOMIC DNA]</scope>
    <source>
        <strain evidence="2">ATCC 33861</strain>
    </source>
</reference>
<accession>D7VN34</accession>
<dbReference type="GO" id="GO:0003677">
    <property type="term" value="F:DNA binding"/>
    <property type="evidence" value="ECO:0007669"/>
    <property type="project" value="InterPro"/>
</dbReference>
<dbReference type="eggNOG" id="COG1061">
    <property type="taxonomic scope" value="Bacteria"/>
</dbReference>
<dbReference type="AlphaFoldDB" id="D7VN34"/>
<dbReference type="SMART" id="SM00490">
    <property type="entry name" value="HELICc"/>
    <property type="match status" value="1"/>
</dbReference>
<keyword evidence="2" id="KW-0378">Hydrolase</keyword>
<dbReference type="GO" id="GO:0004386">
    <property type="term" value="F:helicase activity"/>
    <property type="evidence" value="ECO:0007669"/>
    <property type="project" value="UniProtKB-KW"/>
</dbReference>
<dbReference type="SMART" id="SM00487">
    <property type="entry name" value="DEXDc"/>
    <property type="match status" value="1"/>
</dbReference>
<feature type="domain" description="Helicase ATP-binding" evidence="1">
    <location>
        <begin position="20"/>
        <end position="170"/>
    </location>
</feature>